<proteinExistence type="predicted"/>
<evidence type="ECO:0000313" key="4">
    <source>
        <dbReference type="Proteomes" id="UP000299102"/>
    </source>
</evidence>
<dbReference type="AlphaFoldDB" id="A0A4C1T131"/>
<keyword evidence="2" id="KW-0732">Signal</keyword>
<organism evidence="3 4">
    <name type="scientific">Eumeta variegata</name>
    <name type="common">Bagworm moth</name>
    <name type="synonym">Eumeta japonica</name>
    <dbReference type="NCBI Taxonomy" id="151549"/>
    <lineage>
        <taxon>Eukaryota</taxon>
        <taxon>Metazoa</taxon>
        <taxon>Ecdysozoa</taxon>
        <taxon>Arthropoda</taxon>
        <taxon>Hexapoda</taxon>
        <taxon>Insecta</taxon>
        <taxon>Pterygota</taxon>
        <taxon>Neoptera</taxon>
        <taxon>Endopterygota</taxon>
        <taxon>Lepidoptera</taxon>
        <taxon>Glossata</taxon>
        <taxon>Ditrysia</taxon>
        <taxon>Tineoidea</taxon>
        <taxon>Psychidae</taxon>
        <taxon>Oiketicinae</taxon>
        <taxon>Eumeta</taxon>
    </lineage>
</organism>
<keyword evidence="4" id="KW-1185">Reference proteome</keyword>
<sequence>MHFYVFLVISAAVLLSVHCVDPNYVLSQLHQKEYGGKSQDPVNRQILPSRFLQNYDRGVESDESPRDGSNKFIDPDFIAGGNEAGPFDDALEYSSVVKDREPATGDSDSA</sequence>
<gene>
    <name evidence="3" type="ORF">EVAR_78019_1</name>
</gene>
<feature type="compositionally biased region" description="Basic and acidic residues" evidence="1">
    <location>
        <begin position="57"/>
        <end position="69"/>
    </location>
</feature>
<dbReference type="EMBL" id="BGZK01000028">
    <property type="protein sequence ID" value="GBP07834.1"/>
    <property type="molecule type" value="Genomic_DNA"/>
</dbReference>
<accession>A0A4C1T131</accession>
<dbReference type="Proteomes" id="UP000299102">
    <property type="component" value="Unassembled WGS sequence"/>
</dbReference>
<comment type="caution">
    <text evidence="3">The sequence shown here is derived from an EMBL/GenBank/DDBJ whole genome shotgun (WGS) entry which is preliminary data.</text>
</comment>
<feature type="signal peptide" evidence="2">
    <location>
        <begin position="1"/>
        <end position="19"/>
    </location>
</feature>
<feature type="region of interest" description="Disordered" evidence="1">
    <location>
        <begin position="53"/>
        <end position="86"/>
    </location>
</feature>
<protein>
    <submittedName>
        <fullName evidence="3">Uncharacterized protein</fullName>
    </submittedName>
</protein>
<evidence type="ECO:0000256" key="1">
    <source>
        <dbReference type="SAM" id="MobiDB-lite"/>
    </source>
</evidence>
<evidence type="ECO:0000313" key="3">
    <source>
        <dbReference type="EMBL" id="GBP07834.1"/>
    </source>
</evidence>
<feature type="chain" id="PRO_5020036382" evidence="2">
    <location>
        <begin position="20"/>
        <end position="110"/>
    </location>
</feature>
<evidence type="ECO:0000256" key="2">
    <source>
        <dbReference type="SAM" id="SignalP"/>
    </source>
</evidence>
<reference evidence="3 4" key="1">
    <citation type="journal article" date="2019" name="Commun. Biol.">
        <title>The bagworm genome reveals a unique fibroin gene that provides high tensile strength.</title>
        <authorList>
            <person name="Kono N."/>
            <person name="Nakamura H."/>
            <person name="Ohtoshi R."/>
            <person name="Tomita M."/>
            <person name="Numata K."/>
            <person name="Arakawa K."/>
        </authorList>
    </citation>
    <scope>NUCLEOTIDE SEQUENCE [LARGE SCALE GENOMIC DNA]</scope>
</reference>
<name>A0A4C1T131_EUMVA</name>